<dbReference type="Proteomes" id="UP000244912">
    <property type="component" value="Unassembled WGS sequence"/>
</dbReference>
<evidence type="ECO:0008006" key="3">
    <source>
        <dbReference type="Google" id="ProtNLM"/>
    </source>
</evidence>
<dbReference type="AlphaFoldDB" id="A0A2R8BQR3"/>
<sequence>MGNPWAGEVDLVINGERRVAKLTLGALAELESTLEADTLVALVERFEGGRFSTRDLVALLTAGLRGGGWTGTSHDLLQAEIRGGPIEAAKIAGTLLARAFGQA</sequence>
<reference evidence="1 2" key="1">
    <citation type="submission" date="2018-03" db="EMBL/GenBank/DDBJ databases">
        <authorList>
            <person name="Keele B.F."/>
        </authorList>
    </citation>
    <scope>NUCLEOTIDE SEQUENCE [LARGE SCALE GENOMIC DNA]</scope>
    <source>
        <strain evidence="1 2">CECT 8504</strain>
    </source>
</reference>
<dbReference type="OrthoDB" id="7206814at2"/>
<dbReference type="InterPro" id="IPR021791">
    <property type="entry name" value="Phage_TAC_11"/>
</dbReference>
<dbReference type="Pfam" id="PF11836">
    <property type="entry name" value="Phage_TAC_11"/>
    <property type="match status" value="1"/>
</dbReference>
<dbReference type="RefSeq" id="WP_108892321.1">
    <property type="nucleotide sequence ID" value="NZ_ONZF01000001.1"/>
</dbReference>
<name>A0A2R8BQR3_9RHOB</name>
<evidence type="ECO:0000313" key="1">
    <source>
        <dbReference type="EMBL" id="SPJ22426.1"/>
    </source>
</evidence>
<proteinExistence type="predicted"/>
<evidence type="ECO:0000313" key="2">
    <source>
        <dbReference type="Proteomes" id="UP000244912"/>
    </source>
</evidence>
<protein>
    <recommendedName>
        <fullName evidence="3">Phage tail tube protein, GTA-gp10</fullName>
    </recommendedName>
</protein>
<accession>A0A2R8BQR3</accession>
<dbReference type="EMBL" id="ONZF01000001">
    <property type="protein sequence ID" value="SPJ22426.1"/>
    <property type="molecule type" value="Genomic_DNA"/>
</dbReference>
<gene>
    <name evidence="1" type="ORF">PAA8504_00219</name>
</gene>
<keyword evidence="2" id="KW-1185">Reference proteome</keyword>
<organism evidence="1 2">
    <name type="scientific">Palleronia abyssalis</name>
    <dbReference type="NCBI Taxonomy" id="1501240"/>
    <lineage>
        <taxon>Bacteria</taxon>
        <taxon>Pseudomonadati</taxon>
        <taxon>Pseudomonadota</taxon>
        <taxon>Alphaproteobacteria</taxon>
        <taxon>Rhodobacterales</taxon>
        <taxon>Roseobacteraceae</taxon>
        <taxon>Palleronia</taxon>
    </lineage>
</organism>